<dbReference type="EMBL" id="HACA01031663">
    <property type="protein sequence ID" value="CDW49024.1"/>
    <property type="molecule type" value="Transcribed_RNA"/>
</dbReference>
<evidence type="ECO:0000313" key="2">
    <source>
        <dbReference type="EMBL" id="CDW49024.1"/>
    </source>
</evidence>
<name>A0A0K2VEZ5_LEPSM</name>
<organism evidence="2">
    <name type="scientific">Lepeophtheirus salmonis</name>
    <name type="common">Salmon louse</name>
    <name type="synonym">Caligus salmonis</name>
    <dbReference type="NCBI Taxonomy" id="72036"/>
    <lineage>
        <taxon>Eukaryota</taxon>
        <taxon>Metazoa</taxon>
        <taxon>Ecdysozoa</taxon>
        <taxon>Arthropoda</taxon>
        <taxon>Crustacea</taxon>
        <taxon>Multicrustacea</taxon>
        <taxon>Hexanauplia</taxon>
        <taxon>Copepoda</taxon>
        <taxon>Siphonostomatoida</taxon>
        <taxon>Caligidae</taxon>
        <taxon>Lepeophtheirus</taxon>
    </lineage>
</organism>
<keyword evidence="1" id="KW-0472">Membrane</keyword>
<feature type="transmembrane region" description="Helical" evidence="1">
    <location>
        <begin position="37"/>
        <end position="58"/>
    </location>
</feature>
<protein>
    <submittedName>
        <fullName evidence="2">Uncharacterized protein</fullName>
    </submittedName>
</protein>
<keyword evidence="1" id="KW-0812">Transmembrane</keyword>
<reference evidence="2" key="1">
    <citation type="submission" date="2014-05" db="EMBL/GenBank/DDBJ databases">
        <authorList>
            <person name="Chronopoulou M."/>
        </authorList>
    </citation>
    <scope>NUCLEOTIDE SEQUENCE</scope>
    <source>
        <tissue evidence="2">Whole organism</tissue>
    </source>
</reference>
<proteinExistence type="predicted"/>
<evidence type="ECO:0000256" key="1">
    <source>
        <dbReference type="SAM" id="Phobius"/>
    </source>
</evidence>
<sequence>DDSAYCSSPCPPYKYKCFSLDVIKLIHHGGMYLDSPVYMTGVKIAYSIYLVLFWIAIISRPVKVASGLSQ</sequence>
<feature type="non-terminal residue" evidence="2">
    <location>
        <position position="1"/>
    </location>
</feature>
<keyword evidence="1" id="KW-1133">Transmembrane helix</keyword>
<accession>A0A0K2VEZ5</accession>
<dbReference type="AlphaFoldDB" id="A0A0K2VEZ5"/>